<evidence type="ECO:0000313" key="1">
    <source>
        <dbReference type="EMBL" id="AMK78443.1"/>
    </source>
</evidence>
<dbReference type="STRING" id="1538553.JT25_018425"/>
<dbReference type="OrthoDB" id="5195604at2"/>
<dbReference type="Proteomes" id="UP000030512">
    <property type="component" value="Chromosome"/>
</dbReference>
<gene>
    <name evidence="1" type="ORF">JT25_018425</name>
</gene>
<accession>A0A126T8N2</accession>
<sequence>MAKMQGVKEKLHAPLYDAFHVSDKDPKKIFKDFMTDPRVIRFFVDVQGKTRLETNMQAAGVLPSLNTFEARALRVVVSNMRIAEKKKITPKGGAGGSVEVENLAVTNESEILADLIYNSVISLIVGEKTMIEMPTFWFPSGAGISPGFPTISNHGEPDPTATFRFAEPVFIEPQQNFRVELAFPQGLPGSELTVDSPEKRLANVIGPLRIWVVLDGYLTRDVQ</sequence>
<name>A0A126T8N2_9GAMM</name>
<dbReference type="KEGG" id="mdn:JT25_018425"/>
<dbReference type="RefSeq" id="WP_062329352.1">
    <property type="nucleotide sequence ID" value="NZ_CP014476.1"/>
</dbReference>
<protein>
    <submittedName>
        <fullName evidence="1">Uncharacterized protein</fullName>
    </submittedName>
</protein>
<dbReference type="AlphaFoldDB" id="A0A126T8N2"/>
<evidence type="ECO:0000313" key="2">
    <source>
        <dbReference type="Proteomes" id="UP000030512"/>
    </source>
</evidence>
<dbReference type="EMBL" id="CP014476">
    <property type="protein sequence ID" value="AMK78443.1"/>
    <property type="molecule type" value="Genomic_DNA"/>
</dbReference>
<proteinExistence type="predicted"/>
<keyword evidence="2" id="KW-1185">Reference proteome</keyword>
<organism evidence="1 2">
    <name type="scientific">Methylomonas denitrificans</name>
    <dbReference type="NCBI Taxonomy" id="1538553"/>
    <lineage>
        <taxon>Bacteria</taxon>
        <taxon>Pseudomonadati</taxon>
        <taxon>Pseudomonadota</taxon>
        <taxon>Gammaproteobacteria</taxon>
        <taxon>Methylococcales</taxon>
        <taxon>Methylococcaceae</taxon>
        <taxon>Methylomonas</taxon>
    </lineage>
</organism>
<reference evidence="1 2" key="1">
    <citation type="journal article" date="2015" name="Environ. Microbiol.">
        <title>Methane oxidation coupled to nitrate reduction under hypoxia by the Gammaproteobacterium Methylomonas denitrificans, sp. nov. type strain FJG1.</title>
        <authorList>
            <person name="Kits K.D."/>
            <person name="Klotz M.G."/>
            <person name="Stein L.Y."/>
        </authorList>
    </citation>
    <scope>NUCLEOTIDE SEQUENCE [LARGE SCALE GENOMIC DNA]</scope>
    <source>
        <strain evidence="1 2">FJG1</strain>
    </source>
</reference>